<evidence type="ECO:0000256" key="4">
    <source>
        <dbReference type="SAM" id="MobiDB-lite"/>
    </source>
</evidence>
<feature type="compositionally biased region" description="Low complexity" evidence="4">
    <location>
        <begin position="10"/>
        <end position="20"/>
    </location>
</feature>
<dbReference type="Pfam" id="PF00400">
    <property type="entry name" value="WD40"/>
    <property type="match status" value="12"/>
</dbReference>
<dbReference type="PROSITE" id="PS50082">
    <property type="entry name" value="WD_REPEATS_2"/>
    <property type="match status" value="10"/>
</dbReference>
<dbReference type="InterPro" id="IPR001646">
    <property type="entry name" value="5peptide_repeat"/>
</dbReference>
<dbReference type="Proteomes" id="UP000078512">
    <property type="component" value="Unassembled WGS sequence"/>
</dbReference>
<reference evidence="6 7" key="1">
    <citation type="submission" date="2016-05" db="EMBL/GenBank/DDBJ databases">
        <title>Genome sequencing reveals origins of a unique bacterial endosymbiosis in the earliest lineages of terrestrial Fungi.</title>
        <authorList>
            <consortium name="DOE Joint Genome Institute"/>
            <person name="Uehling J."/>
            <person name="Gryganskyi A."/>
            <person name="Hameed K."/>
            <person name="Tschaplinski T."/>
            <person name="Misztal P."/>
            <person name="Wu S."/>
            <person name="Desiro A."/>
            <person name="Vande Pol N."/>
            <person name="Du Z.-Y."/>
            <person name="Zienkiewicz A."/>
            <person name="Zienkiewicz K."/>
            <person name="Morin E."/>
            <person name="Tisserant E."/>
            <person name="Splivallo R."/>
            <person name="Hainaut M."/>
            <person name="Henrissat B."/>
            <person name="Ohm R."/>
            <person name="Kuo A."/>
            <person name="Yan J."/>
            <person name="Lipzen A."/>
            <person name="Nolan M."/>
            <person name="Labutti K."/>
            <person name="Barry K."/>
            <person name="Goldstein A."/>
            <person name="Labbe J."/>
            <person name="Schadt C."/>
            <person name="Tuskan G."/>
            <person name="Grigoriev I."/>
            <person name="Martin F."/>
            <person name="Vilgalys R."/>
            <person name="Bonito G."/>
        </authorList>
    </citation>
    <scope>NUCLEOTIDE SEQUENCE [LARGE SCALE GENOMIC DNA]</scope>
    <source>
        <strain evidence="6 7">AG-77</strain>
    </source>
</reference>
<dbReference type="SUPFAM" id="SSF141571">
    <property type="entry name" value="Pentapeptide repeat-like"/>
    <property type="match status" value="1"/>
</dbReference>
<dbReference type="SUPFAM" id="SSF50978">
    <property type="entry name" value="WD40 repeat-like"/>
    <property type="match status" value="2"/>
</dbReference>
<feature type="repeat" description="WD" evidence="3">
    <location>
        <begin position="893"/>
        <end position="926"/>
    </location>
</feature>
<dbReference type="InterPro" id="IPR020472">
    <property type="entry name" value="WD40_PAC1"/>
</dbReference>
<feature type="repeat" description="WD" evidence="3">
    <location>
        <begin position="808"/>
        <end position="843"/>
    </location>
</feature>
<proteinExistence type="predicted"/>
<dbReference type="SUPFAM" id="SSF50969">
    <property type="entry name" value="YVTN repeat-like/Quinoprotein amine dehydrogenase"/>
    <property type="match status" value="1"/>
</dbReference>
<dbReference type="InterPro" id="IPR036322">
    <property type="entry name" value="WD40_repeat_dom_sf"/>
</dbReference>
<gene>
    <name evidence="6" type="ORF">K457DRAFT_87050</name>
</gene>
<feature type="repeat" description="WD" evidence="3">
    <location>
        <begin position="851"/>
        <end position="892"/>
    </location>
</feature>
<evidence type="ECO:0000256" key="1">
    <source>
        <dbReference type="ARBA" id="ARBA00022574"/>
    </source>
</evidence>
<feature type="repeat" description="WD" evidence="3">
    <location>
        <begin position="1192"/>
        <end position="1233"/>
    </location>
</feature>
<dbReference type="PROSITE" id="PS50294">
    <property type="entry name" value="WD_REPEATS_REGION"/>
    <property type="match status" value="7"/>
</dbReference>
<evidence type="ECO:0000313" key="7">
    <source>
        <dbReference type="Proteomes" id="UP000078512"/>
    </source>
</evidence>
<dbReference type="PANTHER" id="PTHR44019:SF8">
    <property type="entry name" value="POC1 CENTRIOLAR PROTEIN HOMOLOG"/>
    <property type="match status" value="1"/>
</dbReference>
<feature type="repeat" description="WD" evidence="3">
    <location>
        <begin position="726"/>
        <end position="767"/>
    </location>
</feature>
<protein>
    <submittedName>
        <fullName evidence="6">WD40 repeat-like protein</fullName>
    </submittedName>
</protein>
<dbReference type="Gene3D" id="2.160.20.80">
    <property type="entry name" value="E3 ubiquitin-protein ligase SopA"/>
    <property type="match status" value="1"/>
</dbReference>
<name>A0A197KFH0_9FUNG</name>
<evidence type="ECO:0000259" key="5">
    <source>
        <dbReference type="Pfam" id="PF05729"/>
    </source>
</evidence>
<keyword evidence="7" id="KW-1185">Reference proteome</keyword>
<evidence type="ECO:0000256" key="3">
    <source>
        <dbReference type="PROSITE-ProRule" id="PRU00221"/>
    </source>
</evidence>
<sequence>MSSSLPQNNSPPKASSPSHSSPEHEQVTNDISRAIPQSERPTKVARLSSSWSTFSATQERVHYSNGELCASFSGLLLSSSSAFVPLSITSSQNERTQAPPTLEDVVSSLRTQRLAGYKQTVYIPPLAKPSLLAPDETSFPLMDKVEEFLTGDGQVMLVLGDSGAGKSTFIRHLELRIWQDYKPGGIIPLLVNLPALDRPEKDLVAEYLRSLGFSEEPIWDLRQTRQFALICDGYDESQLTCNLHTTNLLNQSGQWSAKLIITCRTQYLGQNYRDRFEPQGRSHYDFSAPEHFRESVIAPFSKDQIEEYIARYVPLEPRTWTKKDYIDRLTTIPGLMGLVKNPFLLSLALGALPAVVEGKDDLSRVRVNRVQLYDNFVQHWLRASKRRLRNQNLKLSRDEQRMIDELLDDGFEESGIKFQADLAAAIFQKQEGKPVVEYNHRGDKYSWKRTFFNTDLDTCILRDASLLVRTGNMYRFVHRSILEYFYSCSVCPPPAFDNEFAPQGSPKSASAPPSIVDHPLSKRSLVTEPSIVQFLAQRAQMNPHFKLQLYALLEQSKIDERASQAAANAITILVRARVRFNGADLRGIRVPGADLSGGQFDSAQLQEADLTGAILIKCWLRQVNFTNARLGGVQFGELPHLEEDHWVHTCAYSPDGDIFAAGLNNGDICIYNTATWTMTRKLQGHERAVSSLAFSPSGHQLLSGSYGTTVRMWNIETGLSDFELKVQAHTAGTRTVAFSPRGNQFASASDDNSMRLWDAQTGVVVFDLTTCSVSDVSYSPDGERIATGGKDGSIRIFDTQTGLFIVQLDSRCKGIRCITYSPDGQWIITGHDTGDLQLWSMKNIDDPGPRWTGHTDSVTGVDFSPDGNRIVSSSFDCTVNLWDAQTQTLVSMFTGHTETVYSVAFSPDGSQVATGSWDRTVRLWEVTVSGTGLDSLGACGSTSCVSFSPDGRYLISGNKDGPVRRYNTDTGEQDVILSCGPQSANCVAYSPDGLYIATDRRTDLEVWDASTGLLILVLSGHEDIINAVAFSPCGYWIATGSKDKTVMLWEMESGELSRIFVGHSHWVNSVSFSPAGRHLVSGSQEGTVRVWDLSTGESRALVTDGGYRDIMVAYSPTGSWIATNAAGAKLRLQDEKTGAIKHILEHGSGVSYFAFSSCGQWIATCYGNWVWLWNCDSDSDGRSQVWTREALIRGLVGEVVCVAWRPGTLDLVTGSVDGSICLWRLQMEPEIAVVQVWGLGPAALITTDAVFEGAVGLSAVNRTLLMQRCRIESRPR</sequence>
<dbReference type="Pfam" id="PF05729">
    <property type="entry name" value="NACHT"/>
    <property type="match status" value="1"/>
</dbReference>
<feature type="domain" description="NACHT" evidence="5">
    <location>
        <begin position="155"/>
        <end position="313"/>
    </location>
</feature>
<dbReference type="InterPro" id="IPR011044">
    <property type="entry name" value="Quino_amine_DH_bsu"/>
</dbReference>
<feature type="repeat" description="WD" evidence="3">
    <location>
        <begin position="1060"/>
        <end position="1101"/>
    </location>
</feature>
<dbReference type="SMART" id="SM00320">
    <property type="entry name" value="WD40"/>
    <property type="match status" value="13"/>
</dbReference>
<dbReference type="PROSITE" id="PS00678">
    <property type="entry name" value="WD_REPEATS_1"/>
    <property type="match status" value="3"/>
</dbReference>
<feature type="repeat" description="WD" evidence="3">
    <location>
        <begin position="766"/>
        <end position="807"/>
    </location>
</feature>
<feature type="region of interest" description="Disordered" evidence="4">
    <location>
        <begin position="1"/>
        <end position="49"/>
    </location>
</feature>
<organism evidence="6 7">
    <name type="scientific">Linnemannia elongata AG-77</name>
    <dbReference type="NCBI Taxonomy" id="1314771"/>
    <lineage>
        <taxon>Eukaryota</taxon>
        <taxon>Fungi</taxon>
        <taxon>Fungi incertae sedis</taxon>
        <taxon>Mucoromycota</taxon>
        <taxon>Mortierellomycotina</taxon>
        <taxon>Mortierellomycetes</taxon>
        <taxon>Mortierellales</taxon>
        <taxon>Mortierellaceae</taxon>
        <taxon>Linnemannia</taxon>
    </lineage>
</organism>
<dbReference type="PANTHER" id="PTHR44019">
    <property type="entry name" value="WD REPEAT-CONTAINING PROTEIN 55"/>
    <property type="match status" value="1"/>
</dbReference>
<feature type="repeat" description="WD" evidence="3">
    <location>
        <begin position="945"/>
        <end position="976"/>
    </location>
</feature>
<feature type="repeat" description="WD" evidence="3">
    <location>
        <begin position="682"/>
        <end position="718"/>
    </location>
</feature>
<dbReference type="InterPro" id="IPR050505">
    <property type="entry name" value="WDR55/POC1"/>
</dbReference>
<dbReference type="PRINTS" id="PR00320">
    <property type="entry name" value="GPROTEINBRPT"/>
</dbReference>
<dbReference type="EMBL" id="KV442014">
    <property type="protein sequence ID" value="OAQ35421.1"/>
    <property type="molecule type" value="Genomic_DNA"/>
</dbReference>
<dbReference type="Gene3D" id="3.40.50.300">
    <property type="entry name" value="P-loop containing nucleotide triphosphate hydrolases"/>
    <property type="match status" value="1"/>
</dbReference>
<dbReference type="InterPro" id="IPR019775">
    <property type="entry name" value="WD40_repeat_CS"/>
</dbReference>
<dbReference type="CDD" id="cd00200">
    <property type="entry name" value="WD40"/>
    <property type="match status" value="1"/>
</dbReference>
<dbReference type="InterPro" id="IPR015943">
    <property type="entry name" value="WD40/YVTN_repeat-like_dom_sf"/>
</dbReference>
<dbReference type="Pfam" id="PF00805">
    <property type="entry name" value="Pentapeptide"/>
    <property type="match status" value="1"/>
</dbReference>
<keyword evidence="2" id="KW-0677">Repeat</keyword>
<dbReference type="InterPro" id="IPR007111">
    <property type="entry name" value="NACHT_NTPase"/>
</dbReference>
<dbReference type="InterPro" id="IPR027417">
    <property type="entry name" value="P-loop_NTPase"/>
</dbReference>
<feature type="repeat" description="WD" evidence="3">
    <location>
        <begin position="1018"/>
        <end position="1059"/>
    </location>
</feature>
<dbReference type="InterPro" id="IPR001680">
    <property type="entry name" value="WD40_rpt"/>
</dbReference>
<evidence type="ECO:0000256" key="2">
    <source>
        <dbReference type="ARBA" id="ARBA00022737"/>
    </source>
</evidence>
<dbReference type="Gene3D" id="2.130.10.10">
    <property type="entry name" value="YVTN repeat-like/Quinoprotein amine dehydrogenase"/>
    <property type="match status" value="4"/>
</dbReference>
<accession>A0A197KFH0</accession>
<dbReference type="STRING" id="1314771.A0A197KFH0"/>
<dbReference type="AlphaFoldDB" id="A0A197KFH0"/>
<keyword evidence="1 3" id="KW-0853">WD repeat</keyword>
<evidence type="ECO:0000313" key="6">
    <source>
        <dbReference type="EMBL" id="OAQ35421.1"/>
    </source>
</evidence>
<dbReference type="OrthoDB" id="538223at2759"/>